<evidence type="ECO:0000259" key="8">
    <source>
        <dbReference type="PROSITE" id="PS51677"/>
    </source>
</evidence>
<evidence type="ECO:0000256" key="5">
    <source>
        <dbReference type="ARBA" id="ARBA00023277"/>
    </source>
</evidence>
<gene>
    <name evidence="9" type="ORF">KVV02_008409</name>
</gene>
<feature type="compositionally biased region" description="Basic residues" evidence="6">
    <location>
        <begin position="66"/>
        <end position="75"/>
    </location>
</feature>
<comment type="caution">
    <text evidence="9">The sequence shown here is derived from an EMBL/GenBank/DDBJ whole genome shotgun (WGS) entry which is preliminary data.</text>
</comment>
<evidence type="ECO:0000256" key="7">
    <source>
        <dbReference type="SAM" id="SignalP"/>
    </source>
</evidence>
<dbReference type="GO" id="GO:0005975">
    <property type="term" value="P:carbohydrate metabolic process"/>
    <property type="evidence" value="ECO:0007669"/>
    <property type="project" value="InterPro"/>
</dbReference>
<dbReference type="GO" id="GO:0046872">
    <property type="term" value="F:metal ion binding"/>
    <property type="evidence" value="ECO:0007669"/>
    <property type="project" value="UniProtKB-KW"/>
</dbReference>
<dbReference type="PROSITE" id="PS51677">
    <property type="entry name" value="NODB"/>
    <property type="match status" value="1"/>
</dbReference>
<keyword evidence="3 7" id="KW-0732">Signal</keyword>
<protein>
    <recommendedName>
        <fullName evidence="8">NodB homology domain-containing protein</fullName>
    </recommendedName>
</protein>
<feature type="compositionally biased region" description="Basic and acidic residues" evidence="6">
    <location>
        <begin position="214"/>
        <end position="225"/>
    </location>
</feature>
<dbReference type="AlphaFoldDB" id="A0A9P8ABG9"/>
<dbReference type="InterPro" id="IPR002509">
    <property type="entry name" value="NODB_dom"/>
</dbReference>
<dbReference type="GO" id="GO:0016810">
    <property type="term" value="F:hydrolase activity, acting on carbon-nitrogen (but not peptide) bonds"/>
    <property type="evidence" value="ECO:0007669"/>
    <property type="project" value="InterPro"/>
</dbReference>
<evidence type="ECO:0000256" key="1">
    <source>
        <dbReference type="ARBA" id="ARBA00001941"/>
    </source>
</evidence>
<feature type="chain" id="PRO_5040121339" description="NodB homology domain-containing protein" evidence="7">
    <location>
        <begin position="28"/>
        <end position="631"/>
    </location>
</feature>
<dbReference type="Pfam" id="PF01522">
    <property type="entry name" value="Polysacc_deac_1"/>
    <property type="match status" value="1"/>
</dbReference>
<keyword evidence="4" id="KW-0378">Hydrolase</keyword>
<keyword evidence="2" id="KW-0479">Metal-binding</keyword>
<evidence type="ECO:0000256" key="3">
    <source>
        <dbReference type="ARBA" id="ARBA00022729"/>
    </source>
</evidence>
<dbReference type="SUPFAM" id="SSF88713">
    <property type="entry name" value="Glycoside hydrolase/deacetylase"/>
    <property type="match status" value="1"/>
</dbReference>
<dbReference type="InterPro" id="IPR011330">
    <property type="entry name" value="Glyco_hydro/deAcase_b/a-brl"/>
</dbReference>
<evidence type="ECO:0000313" key="10">
    <source>
        <dbReference type="Proteomes" id="UP000717515"/>
    </source>
</evidence>
<dbReference type="EMBL" id="JAIFTL010000028">
    <property type="protein sequence ID" value="KAG9325977.1"/>
    <property type="molecule type" value="Genomic_DNA"/>
</dbReference>
<evidence type="ECO:0000256" key="4">
    <source>
        <dbReference type="ARBA" id="ARBA00022801"/>
    </source>
</evidence>
<reference evidence="9" key="1">
    <citation type="submission" date="2021-07" db="EMBL/GenBank/DDBJ databases">
        <title>Draft genome of Mortierella alpina, strain LL118, isolated from an aspen leaf litter sample.</title>
        <authorList>
            <person name="Yang S."/>
            <person name="Vinatzer B.A."/>
        </authorList>
    </citation>
    <scope>NUCLEOTIDE SEQUENCE</scope>
    <source>
        <strain evidence="9">LL118</strain>
    </source>
</reference>
<comment type="cofactor">
    <cofactor evidence="1">
        <name>Co(2+)</name>
        <dbReference type="ChEBI" id="CHEBI:48828"/>
    </cofactor>
</comment>
<sequence>MRCSKRLPLILSVLALPLITFAGTAEAKNKKAQDIEAFEPELWQLRAYGHNHLKNAHRDMNMQLRASKKAKKAPKKSSSSSKKLKIAHDNGRNLAQASVAEDEFADYESSFQPELWQLRAHGHHFLLKNAYEKHQRMMKKGKAQQAKVGKKQAAAVKGKKLVAKKRDLNEKKEQRILAAGDDADDEPAIAPLADGEEDEEVDIAHHRRKHRHHNHEDDEHDKYDPDNELADDDGGDEKGGKKGADKSKGKDKNGKNGGEPKKGIDGKAPNDPLDGTTPKDGAKPPKGGANAPVDGKTPPAGATPIGAVDPNQPPAGAKPGKPETKPAPIVPIQRMGDFITKCNTPGQIALTYSEGPSEATTQMLEILKEAKARVTFFANATWLEYMQYAGVTRKAYIDGHLIGMTYRLPNDSSQSMTDAQLKADIAKQANKIYELIGKYPKYVRLHDAGLKDPKLEPTIRSMGYTLVGFNLDETDYKFNTREQAPQIADIYEQTFVKQADAFGRKGSYVVVGYDIPGSGAAAALPDVISSVIRNEYDMVRLDGCNNDNKPYKKSPMLNDGFVADDFSFGGTKYVHGQSPVAVQNGIAVPGKMPTKIGGGGSKAASASDSSSSSVVPSLFGMAMAVLVALAV</sequence>
<name>A0A9P8ABG9_MORAP</name>
<feature type="region of interest" description="Disordered" evidence="6">
    <location>
        <begin position="141"/>
        <end position="328"/>
    </location>
</feature>
<dbReference type="PANTHER" id="PTHR46471:SF6">
    <property type="entry name" value="GLYCOSYL HYDROLASE"/>
    <property type="match status" value="1"/>
</dbReference>
<evidence type="ECO:0000256" key="2">
    <source>
        <dbReference type="ARBA" id="ARBA00022723"/>
    </source>
</evidence>
<feature type="compositionally biased region" description="Basic and acidic residues" evidence="6">
    <location>
        <begin position="236"/>
        <end position="265"/>
    </location>
</feature>
<evidence type="ECO:0000256" key="6">
    <source>
        <dbReference type="SAM" id="MobiDB-lite"/>
    </source>
</evidence>
<feature type="signal peptide" evidence="7">
    <location>
        <begin position="1"/>
        <end position="27"/>
    </location>
</feature>
<feature type="domain" description="NodB homology" evidence="8">
    <location>
        <begin position="346"/>
        <end position="539"/>
    </location>
</feature>
<evidence type="ECO:0000313" key="9">
    <source>
        <dbReference type="EMBL" id="KAG9325977.1"/>
    </source>
</evidence>
<feature type="compositionally biased region" description="Low complexity" evidence="6">
    <location>
        <begin position="143"/>
        <end position="156"/>
    </location>
</feature>
<proteinExistence type="predicted"/>
<organism evidence="9 10">
    <name type="scientific">Mortierella alpina</name>
    <name type="common">Oleaginous fungus</name>
    <name type="synonym">Mortierella renispora</name>
    <dbReference type="NCBI Taxonomy" id="64518"/>
    <lineage>
        <taxon>Eukaryota</taxon>
        <taxon>Fungi</taxon>
        <taxon>Fungi incertae sedis</taxon>
        <taxon>Mucoromycota</taxon>
        <taxon>Mortierellomycotina</taxon>
        <taxon>Mortierellomycetes</taxon>
        <taxon>Mortierellales</taxon>
        <taxon>Mortierellaceae</taxon>
        <taxon>Mortierella</taxon>
    </lineage>
</organism>
<keyword evidence="5" id="KW-0119">Carbohydrate metabolism</keyword>
<feature type="region of interest" description="Disordered" evidence="6">
    <location>
        <begin position="66"/>
        <end position="90"/>
    </location>
</feature>
<feature type="compositionally biased region" description="Basic and acidic residues" evidence="6">
    <location>
        <begin position="164"/>
        <end position="175"/>
    </location>
</feature>
<dbReference type="Proteomes" id="UP000717515">
    <property type="component" value="Unassembled WGS sequence"/>
</dbReference>
<dbReference type="PANTHER" id="PTHR46471">
    <property type="entry name" value="CHITIN DEACETYLASE"/>
    <property type="match status" value="1"/>
</dbReference>
<dbReference type="Gene3D" id="3.20.20.370">
    <property type="entry name" value="Glycoside hydrolase/deacetylase"/>
    <property type="match status" value="1"/>
</dbReference>
<accession>A0A9P8ABG9</accession>
<feature type="compositionally biased region" description="Acidic residues" evidence="6">
    <location>
        <begin position="226"/>
        <end position="235"/>
    </location>
</feature>